<accession>A0A0F9ZMS3</accession>
<proteinExistence type="predicted"/>
<name>A0A0F9ZMS3_9BACT</name>
<dbReference type="AlphaFoldDB" id="A0A0F9ZMS3"/>
<sequence>MKIINKIWNNWHTVILVALCLVPIIWFIGRGDVLITGLDTNFPLDPLVWFQRRFYVWNGINNAGIDFSSSVAGVFFHFVQLAPYLLGLSLKNVEIVSLVFWFSAIVSSSYLLAKTILPKNKTPQLIVVILYILNIYLFNTWENVKVSNLALVTALPLIISIVYNWFSEKINSKKAMIYLCLGSILASGAGINPAYFLVIILALIIETVVYLFLNLSTKTEIKKILVKGLTSFFILILVNIFWIFPLLNFLYSTNTISLVDIGLTNWITSLSQNTSIINVIRLQGAWDWYALDSSGIPQYLSYTLNYLYKFPFIIFSFAVPILVLFSFVFFDKEQKFWYIFFGILTVLGIFFGVGSHPPTGSFFIFLFEHVPFLSFFRSPWYIFTPLLTLSYAALVGLLTYSFFQKYKEGMIKHIFNFLIIIFLIAYGLYNYPLITGKIFRPESKNSFYVYFPEYVWDTKDWLSNKHDSTDERIISYPDDQLESFNWGYQGTESILSLYSNREIITPSFNMTSKVFSEMLGSFYAHIKRGEYKSAISLMEFFGANEIFYKKDSSTLSSPIGDKINDLVETTKFGEWYFMRPKDEMNKKIFIAEAVYKNLSNPEDFIPVIPFLKPKSVVVNNKDTEIGQIKSNERFFSIIKTGILDQDKSILTNVNKYGLDILRNGTFNILIERNYLDRNSLIVKIDSNVISNSLIQYDQSLISVGPVKLFSGTHTIEIVYPVQENLLAISDFENISKNQNLRKEEFPENIQKTLLVYNESKEAQKIILPVNEFNPYLRYAVGFDYKYVYGKVPFVEVLQSAPTSPVKNHSIYPGSSTDWQTRYDIFRPVETNSKLELLIKAGPNEFSGRSKSFIENIFIKRIYDNNVYLVESNSDTSFKYLSKGELKYKKINSVKYEVELKSDGDNQLGSVIAFLDNYNKGWVLKSSDSKIENKFSHFTINGYANGWYVPAGMNTGKFIIYYRPQTLYIFAVLVSVCTIMLLIIYSLHKKKS</sequence>
<keyword evidence="1" id="KW-0812">Transmembrane</keyword>
<dbReference type="EMBL" id="LBOW01000001">
    <property type="protein sequence ID" value="KKP45489.1"/>
    <property type="molecule type" value="Genomic_DNA"/>
</dbReference>
<protein>
    <submittedName>
        <fullName evidence="2">Uncharacterized protein</fullName>
    </submittedName>
</protein>
<feature type="transmembrane region" description="Helical" evidence="1">
    <location>
        <begin position="225"/>
        <end position="244"/>
    </location>
</feature>
<feature type="transmembrane region" description="Helical" evidence="1">
    <location>
        <begin position="7"/>
        <end position="28"/>
    </location>
</feature>
<evidence type="ECO:0000256" key="1">
    <source>
        <dbReference type="SAM" id="Phobius"/>
    </source>
</evidence>
<dbReference type="Proteomes" id="UP000034778">
    <property type="component" value="Unassembled WGS sequence"/>
</dbReference>
<feature type="transmembrane region" description="Helical" evidence="1">
    <location>
        <begin position="336"/>
        <end position="353"/>
    </location>
</feature>
<gene>
    <name evidence="2" type="ORF">UR35_C0001G0086</name>
</gene>
<evidence type="ECO:0000313" key="2">
    <source>
        <dbReference type="EMBL" id="KKP45489.1"/>
    </source>
</evidence>
<feature type="transmembrane region" description="Helical" evidence="1">
    <location>
        <begin position="310"/>
        <end position="329"/>
    </location>
</feature>
<comment type="caution">
    <text evidence="2">The sequence shown here is derived from an EMBL/GenBank/DDBJ whole genome shotgun (WGS) entry which is preliminary data.</text>
</comment>
<feature type="transmembrane region" description="Helical" evidence="1">
    <location>
        <begin position="147"/>
        <end position="166"/>
    </location>
</feature>
<dbReference type="STRING" id="1618566.UR35_C0001G0086"/>
<feature type="transmembrane region" description="Helical" evidence="1">
    <location>
        <begin position="95"/>
        <end position="113"/>
    </location>
</feature>
<evidence type="ECO:0000313" key="3">
    <source>
        <dbReference type="Proteomes" id="UP000034778"/>
    </source>
</evidence>
<feature type="transmembrane region" description="Helical" evidence="1">
    <location>
        <begin position="415"/>
        <end position="434"/>
    </location>
</feature>
<feature type="transmembrane region" description="Helical" evidence="1">
    <location>
        <begin position="380"/>
        <end position="403"/>
    </location>
</feature>
<feature type="transmembrane region" description="Helical" evidence="1">
    <location>
        <begin position="125"/>
        <end position="141"/>
    </location>
</feature>
<reference evidence="2 3" key="1">
    <citation type="journal article" date="2015" name="Nature">
        <title>rRNA introns, odd ribosomes, and small enigmatic genomes across a large radiation of phyla.</title>
        <authorList>
            <person name="Brown C.T."/>
            <person name="Hug L.A."/>
            <person name="Thomas B.C."/>
            <person name="Sharon I."/>
            <person name="Castelle C.J."/>
            <person name="Singh A."/>
            <person name="Wilkins M.J."/>
            <person name="Williams K.H."/>
            <person name="Banfield J.F."/>
        </authorList>
    </citation>
    <scope>NUCLEOTIDE SEQUENCE [LARGE SCALE GENOMIC DNA]</scope>
</reference>
<keyword evidence="1" id="KW-0472">Membrane</keyword>
<organism evidence="2 3">
    <name type="scientific">Candidatus Woesebacteria bacterium GW2011_GWB1_33_22</name>
    <dbReference type="NCBI Taxonomy" id="1618566"/>
    <lineage>
        <taxon>Bacteria</taxon>
        <taxon>Candidatus Woeseibacteriota</taxon>
    </lineage>
</organism>
<feature type="transmembrane region" description="Helical" evidence="1">
    <location>
        <begin position="966"/>
        <end position="986"/>
    </location>
</feature>
<keyword evidence="1" id="KW-1133">Transmembrane helix</keyword>
<feature type="transmembrane region" description="Helical" evidence="1">
    <location>
        <begin position="197"/>
        <end position="213"/>
    </location>
</feature>